<evidence type="ECO:0000256" key="1">
    <source>
        <dbReference type="SAM" id="Phobius"/>
    </source>
</evidence>
<reference evidence="2 3" key="1">
    <citation type="submission" date="2024-11" db="EMBL/GenBank/DDBJ databases">
        <title>Chromosome-level genome assembly of the freshwater bivalve Anodonta woodiana.</title>
        <authorList>
            <person name="Chen X."/>
        </authorList>
    </citation>
    <scope>NUCLEOTIDE SEQUENCE [LARGE SCALE GENOMIC DNA]</scope>
    <source>
        <strain evidence="2">MN2024</strain>
        <tissue evidence="2">Gills</tissue>
    </source>
</reference>
<comment type="caution">
    <text evidence="2">The sequence shown here is derived from an EMBL/GenBank/DDBJ whole genome shotgun (WGS) entry which is preliminary data.</text>
</comment>
<dbReference type="Proteomes" id="UP001634394">
    <property type="component" value="Unassembled WGS sequence"/>
</dbReference>
<keyword evidence="1" id="KW-0812">Transmembrane</keyword>
<keyword evidence="3" id="KW-1185">Reference proteome</keyword>
<proteinExistence type="predicted"/>
<evidence type="ECO:0000313" key="2">
    <source>
        <dbReference type="EMBL" id="KAL3881940.1"/>
    </source>
</evidence>
<keyword evidence="1" id="KW-1133">Transmembrane helix</keyword>
<organism evidence="2 3">
    <name type="scientific">Sinanodonta woodiana</name>
    <name type="common">Chinese pond mussel</name>
    <name type="synonym">Anodonta woodiana</name>
    <dbReference type="NCBI Taxonomy" id="1069815"/>
    <lineage>
        <taxon>Eukaryota</taxon>
        <taxon>Metazoa</taxon>
        <taxon>Spiralia</taxon>
        <taxon>Lophotrochozoa</taxon>
        <taxon>Mollusca</taxon>
        <taxon>Bivalvia</taxon>
        <taxon>Autobranchia</taxon>
        <taxon>Heteroconchia</taxon>
        <taxon>Palaeoheterodonta</taxon>
        <taxon>Unionida</taxon>
        <taxon>Unionoidea</taxon>
        <taxon>Unionidae</taxon>
        <taxon>Unioninae</taxon>
        <taxon>Sinanodonta</taxon>
    </lineage>
</organism>
<feature type="transmembrane region" description="Helical" evidence="1">
    <location>
        <begin position="12"/>
        <end position="33"/>
    </location>
</feature>
<dbReference type="AlphaFoldDB" id="A0ABD3X8A1"/>
<dbReference type="EMBL" id="JBJQND010000003">
    <property type="protein sequence ID" value="KAL3881940.1"/>
    <property type="molecule type" value="Genomic_DNA"/>
</dbReference>
<accession>A0ABD3X8A1</accession>
<keyword evidence="1" id="KW-0472">Membrane</keyword>
<protein>
    <submittedName>
        <fullName evidence="2">Uncharacterized protein</fullName>
    </submittedName>
</protein>
<sequence>MFNWFVTLFHMLPRLIDLACCLFKANIFTYLLLQMDNLEQGRDAKEDGDLESTKLGGALQQSFLHESENQSYSPVIAGVCEKQDYSVVSEQSGIQLQVPFTKSTEASMPRNKREIKLSRRFIIITSVIAVLGLGCLISFTVYFVTKASTCEISRTDDFKASTNEVSRTDDFKTSTTEVSTAGDFKASTSEVSMAEDFNASKSKVSRTDDFKASTSKVSTAEDFKASTIKVSTAEDFKASKSKVSRTNDFKASTTEVSTAEDFKASKSEVSRTDDFKASTNKVSTAEDFKASTTEVSTAEDFIESTTEVYTADDFKVPDMYLLTVPDRYCPTRNLNKNIKCIYASFSASTTEVSTADDFKDNSYDYDYYH</sequence>
<name>A0ABD3X8A1_SINWO</name>
<evidence type="ECO:0000313" key="3">
    <source>
        <dbReference type="Proteomes" id="UP001634394"/>
    </source>
</evidence>
<gene>
    <name evidence="2" type="ORF">ACJMK2_028323</name>
</gene>
<feature type="transmembrane region" description="Helical" evidence="1">
    <location>
        <begin position="121"/>
        <end position="144"/>
    </location>
</feature>